<proteinExistence type="inferred from homology"/>
<dbReference type="PANTHER" id="PTHR43285">
    <property type="entry name" value="ANTHRANILATE PHOSPHORIBOSYLTRANSFERASE"/>
    <property type="match status" value="1"/>
</dbReference>
<dbReference type="GO" id="GO:0004048">
    <property type="term" value="F:anthranilate phosphoribosyltransferase activity"/>
    <property type="evidence" value="ECO:0007669"/>
    <property type="project" value="UniProtKB-UniRule"/>
</dbReference>
<dbReference type="OrthoDB" id="9806430at2"/>
<sequence length="345" mass="36055">MDLQQAIARLMEREDLSTAEMTDVMRLVMTGAATDAQIGGLLVALRMKGETVDELVGAASVMRELSSKVELSGDNLVDIVGTGGDASSLFNVSTASSFVAAAAGARVAKHGNRSVTSRSGSADLLESAGVRLDLNIEQVAQSVQAVGIGFMFAVNHHSAMKHAIAARRELKARTIFNLLGPLTNPAAVSNLSLGVFSKAWVRPYAEAMQALGAEHVLVAHSEDGLDEISIGAKTYIAELKDGVISEYCVTPEDFGLQRGSLTDLVVSGPEESLAMIRSAFKQQNTTATDMVALNAGAAIYCANIADSLAEGVLMAQDAIGSGAASCKLDELVTFTQALKVAEAQH</sequence>
<reference evidence="15 16" key="1">
    <citation type="submission" date="2018-11" db="EMBL/GenBank/DDBJ databases">
        <title>Genomic Encyclopedia of Type Strains, Phase IV (KMG-IV): sequencing the most valuable type-strain genomes for metagenomic binning, comparative biology and taxonomic classification.</title>
        <authorList>
            <person name="Goeker M."/>
        </authorList>
    </citation>
    <scope>NUCLEOTIDE SEQUENCE [LARGE SCALE GENOMIC DNA]</scope>
    <source>
        <strain evidence="15 16">DSM 100316</strain>
    </source>
</reference>
<feature type="binding site" evidence="12">
    <location>
        <position position="81"/>
    </location>
    <ligand>
        <name>5-phospho-alpha-D-ribose 1-diphosphate</name>
        <dbReference type="ChEBI" id="CHEBI:58017"/>
    </ligand>
</feature>
<gene>
    <name evidence="12" type="primary">trpD</name>
    <name evidence="15" type="ORF">EDC56_1980</name>
</gene>
<comment type="subunit">
    <text evidence="2 12">Homodimer.</text>
</comment>
<keyword evidence="9 12" id="KW-0057">Aromatic amino acid biosynthesis</keyword>
<keyword evidence="3 12" id="KW-0028">Amino-acid biosynthesis</keyword>
<evidence type="ECO:0000256" key="10">
    <source>
        <dbReference type="ARBA" id="ARBA00052328"/>
    </source>
</evidence>
<evidence type="ECO:0000256" key="5">
    <source>
        <dbReference type="ARBA" id="ARBA00022679"/>
    </source>
</evidence>
<dbReference type="PANTHER" id="PTHR43285:SF2">
    <property type="entry name" value="ANTHRANILATE PHOSPHORIBOSYLTRANSFERASE"/>
    <property type="match status" value="1"/>
</dbReference>
<feature type="binding site" evidence="12">
    <location>
        <position position="227"/>
    </location>
    <ligand>
        <name>Mg(2+)</name>
        <dbReference type="ChEBI" id="CHEBI:18420"/>
        <label>2</label>
    </ligand>
</feature>
<dbReference type="InterPro" id="IPR036320">
    <property type="entry name" value="Glycosyl_Trfase_fam3_N_dom_sf"/>
</dbReference>
<dbReference type="Pfam" id="PF02885">
    <property type="entry name" value="Glycos_trans_3N"/>
    <property type="match status" value="1"/>
</dbReference>
<feature type="binding site" evidence="12">
    <location>
        <position position="167"/>
    </location>
    <ligand>
        <name>anthranilate</name>
        <dbReference type="ChEBI" id="CHEBI:16567"/>
        <label>2</label>
    </ligand>
</feature>
<dbReference type="GO" id="GO:0000162">
    <property type="term" value="P:L-tryptophan biosynthetic process"/>
    <property type="evidence" value="ECO:0007669"/>
    <property type="project" value="UniProtKB-UniRule"/>
</dbReference>
<dbReference type="Proteomes" id="UP000275394">
    <property type="component" value="Unassembled WGS sequence"/>
</dbReference>
<evidence type="ECO:0000313" key="15">
    <source>
        <dbReference type="EMBL" id="ROS01538.1"/>
    </source>
</evidence>
<comment type="catalytic activity">
    <reaction evidence="10 12">
        <text>N-(5-phospho-beta-D-ribosyl)anthranilate + diphosphate = 5-phospho-alpha-D-ribose 1-diphosphate + anthranilate</text>
        <dbReference type="Rhea" id="RHEA:11768"/>
        <dbReference type="ChEBI" id="CHEBI:16567"/>
        <dbReference type="ChEBI" id="CHEBI:18277"/>
        <dbReference type="ChEBI" id="CHEBI:33019"/>
        <dbReference type="ChEBI" id="CHEBI:58017"/>
        <dbReference type="EC" id="2.4.2.18"/>
    </reaction>
</comment>
<comment type="pathway">
    <text evidence="1 12">Amino-acid biosynthesis; L-tryptophan biosynthesis; L-tryptophan from chorismate: step 2/5.</text>
</comment>
<dbReference type="NCBIfam" id="TIGR01245">
    <property type="entry name" value="trpD"/>
    <property type="match status" value="1"/>
</dbReference>
<protein>
    <recommendedName>
        <fullName evidence="12">Anthranilate phosphoribosyltransferase</fullName>
        <ecNumber evidence="12">2.4.2.18</ecNumber>
    </recommendedName>
</protein>
<name>A0A3N2DP04_9GAMM</name>
<evidence type="ECO:0000259" key="14">
    <source>
        <dbReference type="Pfam" id="PF02885"/>
    </source>
</evidence>
<keyword evidence="7 12" id="KW-0822">Tryptophan biosynthesis</keyword>
<dbReference type="RefSeq" id="WP_123712320.1">
    <property type="nucleotide sequence ID" value="NZ_RKHR01000004.1"/>
</dbReference>
<keyword evidence="5 12" id="KW-0808">Transferase</keyword>
<comment type="similarity">
    <text evidence="12">Belongs to the anthranilate phosphoribosyltransferase family.</text>
</comment>
<comment type="similarity">
    <text evidence="11">In the C-terminal section; belongs to the anthranilate phosphoribosyltransferase family.</text>
</comment>
<evidence type="ECO:0000256" key="11">
    <source>
        <dbReference type="ARBA" id="ARBA00061188"/>
    </source>
</evidence>
<feature type="domain" description="Glycosyl transferase family 3" evidence="13">
    <location>
        <begin position="74"/>
        <end position="324"/>
    </location>
</feature>
<feature type="binding site" evidence="12">
    <location>
        <position position="226"/>
    </location>
    <ligand>
        <name>Mg(2+)</name>
        <dbReference type="ChEBI" id="CHEBI:18420"/>
        <label>2</label>
    </ligand>
</feature>
<dbReference type="SUPFAM" id="SSF52418">
    <property type="entry name" value="Nucleoside phosphorylase/phosphoribosyltransferase catalytic domain"/>
    <property type="match status" value="1"/>
</dbReference>
<dbReference type="FunFam" id="1.20.970.10:FF:000006">
    <property type="entry name" value="Anthranilate phosphoribosyltransferase"/>
    <property type="match status" value="1"/>
</dbReference>
<feature type="binding site" evidence="12">
    <location>
        <begin position="109"/>
        <end position="117"/>
    </location>
    <ligand>
        <name>5-phospho-alpha-D-ribose 1-diphosphate</name>
        <dbReference type="ChEBI" id="CHEBI:58017"/>
    </ligand>
</feature>
<dbReference type="AlphaFoldDB" id="A0A3N2DP04"/>
<keyword evidence="4 12" id="KW-0328">Glycosyltransferase</keyword>
<evidence type="ECO:0000313" key="16">
    <source>
        <dbReference type="Proteomes" id="UP000275394"/>
    </source>
</evidence>
<evidence type="ECO:0000256" key="4">
    <source>
        <dbReference type="ARBA" id="ARBA00022676"/>
    </source>
</evidence>
<keyword evidence="8 12" id="KW-0460">Magnesium</keyword>
<organism evidence="15 16">
    <name type="scientific">Sinobacterium caligoides</name>
    <dbReference type="NCBI Taxonomy" id="933926"/>
    <lineage>
        <taxon>Bacteria</taxon>
        <taxon>Pseudomonadati</taxon>
        <taxon>Pseudomonadota</taxon>
        <taxon>Gammaproteobacteria</taxon>
        <taxon>Cellvibrionales</taxon>
        <taxon>Spongiibacteraceae</taxon>
        <taxon>Sinobacterium</taxon>
    </lineage>
</organism>
<evidence type="ECO:0000256" key="1">
    <source>
        <dbReference type="ARBA" id="ARBA00004907"/>
    </source>
</evidence>
<evidence type="ECO:0000256" key="9">
    <source>
        <dbReference type="ARBA" id="ARBA00023141"/>
    </source>
</evidence>
<dbReference type="InterPro" id="IPR000312">
    <property type="entry name" value="Glycosyl_Trfase_fam3"/>
</dbReference>
<evidence type="ECO:0000256" key="3">
    <source>
        <dbReference type="ARBA" id="ARBA00022605"/>
    </source>
</evidence>
<evidence type="ECO:0000256" key="6">
    <source>
        <dbReference type="ARBA" id="ARBA00022723"/>
    </source>
</evidence>
<comment type="cofactor">
    <cofactor evidence="12">
        <name>Mg(2+)</name>
        <dbReference type="ChEBI" id="CHEBI:18420"/>
    </cofactor>
    <text evidence="12">Binds 2 magnesium ions per monomer.</text>
</comment>
<dbReference type="EMBL" id="RKHR01000004">
    <property type="protein sequence ID" value="ROS01538.1"/>
    <property type="molecule type" value="Genomic_DNA"/>
</dbReference>
<feature type="binding site" evidence="12">
    <location>
        <position position="112"/>
    </location>
    <ligand>
        <name>anthranilate</name>
        <dbReference type="ChEBI" id="CHEBI:16567"/>
        <label>1</label>
    </ligand>
</feature>
<feature type="binding site" evidence="12">
    <location>
        <position position="121"/>
    </location>
    <ligand>
        <name>5-phospho-alpha-D-ribose 1-diphosphate</name>
        <dbReference type="ChEBI" id="CHEBI:58017"/>
    </ligand>
</feature>
<feature type="binding site" evidence="12">
    <location>
        <position position="81"/>
    </location>
    <ligand>
        <name>anthranilate</name>
        <dbReference type="ChEBI" id="CHEBI:16567"/>
        <label>1</label>
    </ligand>
</feature>
<dbReference type="InterPro" id="IPR017459">
    <property type="entry name" value="Glycosyl_Trfase_fam3_N_dom"/>
</dbReference>
<accession>A0A3N2DP04</accession>
<dbReference type="InterPro" id="IPR005940">
    <property type="entry name" value="Anthranilate_Pribosyl_Tfrase"/>
</dbReference>
<feature type="binding site" evidence="12">
    <location>
        <begin position="84"/>
        <end position="85"/>
    </location>
    <ligand>
        <name>5-phospho-alpha-D-ribose 1-diphosphate</name>
        <dbReference type="ChEBI" id="CHEBI:58017"/>
    </ligand>
</feature>
<feature type="domain" description="Glycosyl transferase family 3 N-terminal" evidence="14">
    <location>
        <begin position="4"/>
        <end position="65"/>
    </location>
</feature>
<feature type="binding site" evidence="12">
    <location>
        <position position="227"/>
    </location>
    <ligand>
        <name>Mg(2+)</name>
        <dbReference type="ChEBI" id="CHEBI:18420"/>
        <label>1</label>
    </ligand>
</feature>
<dbReference type="Pfam" id="PF00591">
    <property type="entry name" value="Glycos_transf_3"/>
    <property type="match status" value="1"/>
</dbReference>
<dbReference type="InterPro" id="IPR035902">
    <property type="entry name" value="Nuc_phospho_transferase"/>
</dbReference>
<dbReference type="EC" id="2.4.2.18" evidence="12"/>
<evidence type="ECO:0000256" key="8">
    <source>
        <dbReference type="ARBA" id="ARBA00022842"/>
    </source>
</evidence>
<keyword evidence="6 12" id="KW-0479">Metal-binding</keyword>
<evidence type="ECO:0000256" key="12">
    <source>
        <dbReference type="HAMAP-Rule" id="MF_00211"/>
    </source>
</evidence>
<comment type="caution">
    <text evidence="12">Lacks conserved residue(s) required for the propagation of feature annotation.</text>
</comment>
<dbReference type="HAMAP" id="MF_00211">
    <property type="entry name" value="TrpD"/>
    <property type="match status" value="1"/>
</dbReference>
<evidence type="ECO:0000259" key="13">
    <source>
        <dbReference type="Pfam" id="PF00591"/>
    </source>
</evidence>
<evidence type="ECO:0000256" key="2">
    <source>
        <dbReference type="ARBA" id="ARBA00011738"/>
    </source>
</evidence>
<feature type="binding site" evidence="12">
    <location>
        <begin position="91"/>
        <end position="94"/>
    </location>
    <ligand>
        <name>5-phospho-alpha-D-ribose 1-diphosphate</name>
        <dbReference type="ChEBI" id="CHEBI:58017"/>
    </ligand>
</feature>
<comment type="caution">
    <text evidence="15">The sequence shown here is derived from an EMBL/GenBank/DDBJ whole genome shotgun (WGS) entry which is preliminary data.</text>
</comment>
<comment type="function">
    <text evidence="12">Catalyzes the transfer of the phosphoribosyl group of 5-phosphorylribose-1-pyrophosphate (PRPP) to anthranilate to yield N-(5'-phosphoribosyl)-anthranilate (PRA).</text>
</comment>
<dbReference type="Gene3D" id="1.20.970.10">
    <property type="entry name" value="Transferase, Pyrimidine Nucleoside Phosphorylase, Chain C"/>
    <property type="match status" value="1"/>
</dbReference>
<dbReference type="UniPathway" id="UPA00035">
    <property type="reaction ID" value="UER00041"/>
</dbReference>
<dbReference type="Gene3D" id="3.40.1030.10">
    <property type="entry name" value="Nucleoside phosphorylase/phosphoribosyltransferase catalytic domain"/>
    <property type="match status" value="1"/>
</dbReference>
<dbReference type="FunFam" id="3.40.1030.10:FF:000002">
    <property type="entry name" value="Anthranilate phosphoribosyltransferase"/>
    <property type="match status" value="1"/>
</dbReference>
<dbReference type="SUPFAM" id="SSF47648">
    <property type="entry name" value="Nucleoside phosphorylase/phosphoribosyltransferase N-terminal domain"/>
    <property type="match status" value="1"/>
</dbReference>
<dbReference type="GO" id="GO:0005829">
    <property type="term" value="C:cytosol"/>
    <property type="evidence" value="ECO:0007669"/>
    <property type="project" value="TreeGrafter"/>
</dbReference>
<feature type="binding site" evidence="12">
    <location>
        <position position="93"/>
    </location>
    <ligand>
        <name>Mg(2+)</name>
        <dbReference type="ChEBI" id="CHEBI:18420"/>
        <label>1</label>
    </ligand>
</feature>
<keyword evidence="16" id="KW-1185">Reference proteome</keyword>
<dbReference type="GO" id="GO:0000287">
    <property type="term" value="F:magnesium ion binding"/>
    <property type="evidence" value="ECO:0007669"/>
    <property type="project" value="UniProtKB-UniRule"/>
</dbReference>
<evidence type="ECO:0000256" key="7">
    <source>
        <dbReference type="ARBA" id="ARBA00022822"/>
    </source>
</evidence>